<evidence type="ECO:0000256" key="1">
    <source>
        <dbReference type="ARBA" id="ARBA00022737"/>
    </source>
</evidence>
<proteinExistence type="predicted"/>
<dbReference type="EnsemblPlants" id="Kaladp0034s0092.1.v1.1">
    <property type="protein sequence ID" value="Kaladp0034s0092.1.v1.1"/>
    <property type="gene ID" value="Kaladp0034s0092.v1.1"/>
</dbReference>
<dbReference type="Proteomes" id="UP000594263">
    <property type="component" value="Unplaced"/>
</dbReference>
<reference evidence="5" key="1">
    <citation type="submission" date="2021-01" db="UniProtKB">
        <authorList>
            <consortium name="EnsemblPlants"/>
        </authorList>
    </citation>
    <scope>IDENTIFICATION</scope>
</reference>
<dbReference type="CDD" id="cd22460">
    <property type="entry name" value="KH-I_PEPPER_rpt2_like"/>
    <property type="match status" value="1"/>
</dbReference>
<feature type="region of interest" description="Disordered" evidence="3">
    <location>
        <begin position="524"/>
        <end position="577"/>
    </location>
</feature>
<name>A0A7N0TEQ4_KALFE</name>
<protein>
    <recommendedName>
        <fullName evidence="4">K Homology domain-containing protein</fullName>
    </recommendedName>
</protein>
<feature type="region of interest" description="Disordered" evidence="3">
    <location>
        <begin position="262"/>
        <end position="310"/>
    </location>
</feature>
<evidence type="ECO:0000256" key="3">
    <source>
        <dbReference type="SAM" id="MobiDB-lite"/>
    </source>
</evidence>
<feature type="domain" description="K Homology" evidence="4">
    <location>
        <begin position="584"/>
        <end position="654"/>
    </location>
</feature>
<keyword evidence="6" id="KW-1185">Reference proteome</keyword>
<dbReference type="SMART" id="SM00322">
    <property type="entry name" value="KH"/>
    <property type="match status" value="5"/>
</dbReference>
<dbReference type="GO" id="GO:0070878">
    <property type="term" value="F:primary miRNA binding"/>
    <property type="evidence" value="ECO:0007669"/>
    <property type="project" value="EnsemblPlants"/>
</dbReference>
<dbReference type="SUPFAM" id="SSF54791">
    <property type="entry name" value="Eukaryotic type KH-domain (KH-domain type I)"/>
    <property type="match status" value="5"/>
</dbReference>
<dbReference type="GO" id="GO:0031053">
    <property type="term" value="P:primary miRNA processing"/>
    <property type="evidence" value="ECO:0007669"/>
    <property type="project" value="EnsemblPlants"/>
</dbReference>
<dbReference type="PANTHER" id="PTHR10288">
    <property type="entry name" value="KH DOMAIN CONTAINING RNA BINDING PROTEIN"/>
    <property type="match status" value="1"/>
</dbReference>
<dbReference type="OMA" id="HRDRGHF"/>
<dbReference type="InterPro" id="IPR036612">
    <property type="entry name" value="KH_dom_type_1_sf"/>
</dbReference>
<feature type="compositionally biased region" description="Basic residues" evidence="3">
    <location>
        <begin position="32"/>
        <end position="45"/>
    </location>
</feature>
<evidence type="ECO:0000256" key="2">
    <source>
        <dbReference type="PROSITE-ProRule" id="PRU00117"/>
    </source>
</evidence>
<evidence type="ECO:0000259" key="4">
    <source>
        <dbReference type="SMART" id="SM00322"/>
    </source>
</evidence>
<feature type="domain" description="K Homology" evidence="4">
    <location>
        <begin position="331"/>
        <end position="404"/>
    </location>
</feature>
<feature type="domain" description="K Homology" evidence="4">
    <location>
        <begin position="171"/>
        <end position="247"/>
    </location>
</feature>
<keyword evidence="2" id="KW-0694">RNA-binding</keyword>
<dbReference type="GO" id="GO:0010445">
    <property type="term" value="C:nuclear dicing body"/>
    <property type="evidence" value="ECO:0007669"/>
    <property type="project" value="EnsemblPlants"/>
</dbReference>
<dbReference type="CDD" id="cd22459">
    <property type="entry name" value="KH-I_PEPPER_rpt1_like"/>
    <property type="match status" value="2"/>
</dbReference>
<dbReference type="GO" id="GO:0010286">
    <property type="term" value="P:heat acclimation"/>
    <property type="evidence" value="ECO:0007669"/>
    <property type="project" value="EnsemblPlants"/>
</dbReference>
<dbReference type="Gene3D" id="3.30.310.210">
    <property type="match status" value="1"/>
</dbReference>
<dbReference type="GO" id="GO:0006970">
    <property type="term" value="P:response to osmotic stress"/>
    <property type="evidence" value="ECO:0007669"/>
    <property type="project" value="EnsemblPlants"/>
</dbReference>
<dbReference type="Pfam" id="PF00013">
    <property type="entry name" value="KH_1"/>
    <property type="match status" value="4"/>
</dbReference>
<dbReference type="GO" id="GO:0009867">
    <property type="term" value="P:jasmonic acid mediated signaling pathway"/>
    <property type="evidence" value="ECO:0007669"/>
    <property type="project" value="EnsemblPlants"/>
</dbReference>
<dbReference type="Gene3D" id="3.30.1370.10">
    <property type="entry name" value="K Homology domain, type 1"/>
    <property type="match status" value="3"/>
</dbReference>
<feature type="domain" description="K Homology" evidence="4">
    <location>
        <begin position="64"/>
        <end position="145"/>
    </location>
</feature>
<sequence>MDRSRFKRSYNYDSHHHQDDYDPESLGGGSRTRPRFHHPQRHPVPNRKFQQQQQQQESPSGGMITTCFRILCHDMKAGGVIGKSGSIIKAIRQHTGAWINVHELVAGDEERIIEITDTRRRDPQGRMPSFSPAQDALFMVHERILESCFGAGYTGGNDEQEDYGGFKKNGNRVVTRLVVSRVHVGSLLGKGGKIIEQMRMETNTQIRVLPRDHKLPRCVSMSEEIVQVIGDENAVKNALAAIASRLRESQHRDRGQFHGRIQAPDQFYPPEDDFPIGNSSRRGPIDGPRHPLSPGMHGSRTNSSYGSHAYGHSMDSGTPLMDENEQQGYVEELVFQILCPIEKVDCVVGEKDGIIQLLEEEIGVSVKVDDPISGSDETVITISSDEGPDDELFPAQEALLHVQTRILSPLIDNENNTVTRLLIPSSDIGCLDARDGSLNELNKLSGAELQILSRDQVPTFLSGTEELLQIKGGIKAARKAILEVTSKIREHIFKELFQKDMPPPPSGFVGIAKAADSSITKTTMYNEGQTGNDHRAASNSPATTTSQQSKDSLGSGNEIGKQKESPRTEDVPNVPNRKPLTLVKRSILEVVIPEHAVSKLLAKSKNKLVQICELSGAKVTIVDDSPEQTEKTIQISGTPDQAERAESLLQGFILSTQEDGP</sequence>
<dbReference type="AlphaFoldDB" id="A0A7N0TEQ4"/>
<feature type="compositionally biased region" description="Polar residues" evidence="3">
    <location>
        <begin position="524"/>
        <end position="555"/>
    </location>
</feature>
<feature type="domain" description="K Homology" evidence="4">
    <location>
        <begin position="415"/>
        <end position="489"/>
    </location>
</feature>
<dbReference type="InterPro" id="IPR004087">
    <property type="entry name" value="KH_dom"/>
</dbReference>
<dbReference type="InterPro" id="IPR004088">
    <property type="entry name" value="KH_dom_type_1"/>
</dbReference>
<organism evidence="5 6">
    <name type="scientific">Kalanchoe fedtschenkoi</name>
    <name type="common">Lavender scallops</name>
    <name type="synonym">South American air plant</name>
    <dbReference type="NCBI Taxonomy" id="63787"/>
    <lineage>
        <taxon>Eukaryota</taxon>
        <taxon>Viridiplantae</taxon>
        <taxon>Streptophyta</taxon>
        <taxon>Embryophyta</taxon>
        <taxon>Tracheophyta</taxon>
        <taxon>Spermatophyta</taxon>
        <taxon>Magnoliopsida</taxon>
        <taxon>eudicotyledons</taxon>
        <taxon>Gunneridae</taxon>
        <taxon>Pentapetalae</taxon>
        <taxon>Saxifragales</taxon>
        <taxon>Crassulaceae</taxon>
        <taxon>Kalanchoe</taxon>
    </lineage>
</organism>
<accession>A0A7N0TEQ4</accession>
<dbReference type="GO" id="GO:1900150">
    <property type="term" value="P:regulation of defense response to fungus"/>
    <property type="evidence" value="ECO:0007669"/>
    <property type="project" value="EnsemblPlants"/>
</dbReference>
<dbReference type="PROSITE" id="PS50084">
    <property type="entry name" value="KH_TYPE_1"/>
    <property type="match status" value="4"/>
</dbReference>
<keyword evidence="1" id="KW-0677">Repeat</keyword>
<feature type="compositionally biased region" description="Basic and acidic residues" evidence="3">
    <location>
        <begin position="560"/>
        <end position="570"/>
    </location>
</feature>
<evidence type="ECO:0000313" key="6">
    <source>
        <dbReference type="Proteomes" id="UP000594263"/>
    </source>
</evidence>
<evidence type="ECO:0000313" key="5">
    <source>
        <dbReference type="EnsemblPlants" id="Kaladp0034s0092.1.v1.1"/>
    </source>
</evidence>
<dbReference type="Gramene" id="Kaladp0034s0092.1.v1.1">
    <property type="protein sequence ID" value="Kaladp0034s0092.1.v1.1"/>
    <property type="gene ID" value="Kaladp0034s0092.v1.1"/>
</dbReference>
<feature type="region of interest" description="Disordered" evidence="3">
    <location>
        <begin position="1"/>
        <end position="61"/>
    </location>
</feature>